<dbReference type="AlphaFoldDB" id="X0XP36"/>
<evidence type="ECO:0000313" key="1">
    <source>
        <dbReference type="EMBL" id="GAG38408.1"/>
    </source>
</evidence>
<protein>
    <recommendedName>
        <fullName evidence="2">Aminopeptidase</fullName>
    </recommendedName>
</protein>
<accession>X0XP36</accession>
<sequence>PIIGHLPYKGYFDRARAEAAAERLREADAFDVCVSGVTAYSTLGWLDDPVTGPMLRRGAASLVETLLHELVHATAFVSENVDFNESVAQFIGQEAAIRFFSEDSRSRAEVIAGDSLDLVWPDPEHLRDSIEDRREIARTTGAFRDHLVELADRANPSEERAAAERKARAELAALPLRVIDANEVAAKARLSNACLALRGAYMRDLPRHAEVLVALDGDLEAMVRRLVWVADEELSPDDFYRVEEAGPEERR</sequence>
<name>X0XP36_9ZZZZ</name>
<comment type="caution">
    <text evidence="1">The sequence shown here is derived from an EMBL/GenBank/DDBJ whole genome shotgun (WGS) entry which is preliminary data.</text>
</comment>
<proteinExistence type="predicted"/>
<feature type="non-terminal residue" evidence="1">
    <location>
        <position position="1"/>
    </location>
</feature>
<feature type="non-terminal residue" evidence="1">
    <location>
        <position position="251"/>
    </location>
</feature>
<reference evidence="1" key="1">
    <citation type="journal article" date="2014" name="Front. Microbiol.">
        <title>High frequency of phylogenetically diverse reductive dehalogenase-homologous genes in deep subseafloor sedimentary metagenomes.</title>
        <authorList>
            <person name="Kawai M."/>
            <person name="Futagami T."/>
            <person name="Toyoda A."/>
            <person name="Takaki Y."/>
            <person name="Nishi S."/>
            <person name="Hori S."/>
            <person name="Arai W."/>
            <person name="Tsubouchi T."/>
            <person name="Morono Y."/>
            <person name="Uchiyama I."/>
            <person name="Ito T."/>
            <person name="Fujiyama A."/>
            <person name="Inagaki F."/>
            <person name="Takami H."/>
        </authorList>
    </citation>
    <scope>NUCLEOTIDE SEQUENCE</scope>
    <source>
        <strain evidence="1">Expedition CK06-06</strain>
    </source>
</reference>
<dbReference type="InterPro" id="IPR014553">
    <property type="entry name" value="Aminopept"/>
</dbReference>
<gene>
    <name evidence="1" type="ORF">S01H1_65605</name>
</gene>
<dbReference type="Pfam" id="PF10023">
    <property type="entry name" value="Aminopep"/>
    <property type="match status" value="1"/>
</dbReference>
<organism evidence="1">
    <name type="scientific">marine sediment metagenome</name>
    <dbReference type="NCBI Taxonomy" id="412755"/>
    <lineage>
        <taxon>unclassified sequences</taxon>
        <taxon>metagenomes</taxon>
        <taxon>ecological metagenomes</taxon>
    </lineage>
</organism>
<evidence type="ECO:0008006" key="2">
    <source>
        <dbReference type="Google" id="ProtNLM"/>
    </source>
</evidence>
<dbReference type="EMBL" id="BARS01043320">
    <property type="protein sequence ID" value="GAG38408.1"/>
    <property type="molecule type" value="Genomic_DNA"/>
</dbReference>